<dbReference type="EMBL" id="JBHSBM010000062">
    <property type="protein sequence ID" value="MFC4062822.1"/>
    <property type="molecule type" value="Genomic_DNA"/>
</dbReference>
<dbReference type="Pfam" id="PF19953">
    <property type="entry name" value="EACC1"/>
    <property type="match status" value="1"/>
</dbReference>
<sequence>MHVVVNAGTERQDQLRDLYGWLQEEADLRGRVVMEERPPDPGAMGPVLEALQVLLDSGGTLCSTAAVVVAWLRTRTGTVSVRLTDGDREIEIAADGLRDLDHARVDEITERVVQTFQRVDSRG</sequence>
<protein>
    <submittedName>
        <fullName evidence="1">Uncharacterized protein</fullName>
    </submittedName>
</protein>
<reference evidence="2" key="1">
    <citation type="journal article" date="2019" name="Int. J. Syst. Evol. Microbiol.">
        <title>The Global Catalogue of Microorganisms (GCM) 10K type strain sequencing project: providing services to taxonomists for standard genome sequencing and annotation.</title>
        <authorList>
            <consortium name="The Broad Institute Genomics Platform"/>
            <consortium name="The Broad Institute Genome Sequencing Center for Infectious Disease"/>
            <person name="Wu L."/>
            <person name="Ma J."/>
        </authorList>
    </citation>
    <scope>NUCLEOTIDE SEQUENCE [LARGE SCALE GENOMIC DNA]</scope>
    <source>
        <strain evidence="2">TBRC 4489</strain>
    </source>
</reference>
<keyword evidence="2" id="KW-1185">Reference proteome</keyword>
<proteinExistence type="predicted"/>
<evidence type="ECO:0000313" key="1">
    <source>
        <dbReference type="EMBL" id="MFC4062822.1"/>
    </source>
</evidence>
<evidence type="ECO:0000313" key="2">
    <source>
        <dbReference type="Proteomes" id="UP001595850"/>
    </source>
</evidence>
<comment type="caution">
    <text evidence="1">The sequence shown here is derived from an EMBL/GenBank/DDBJ whole genome shotgun (WGS) entry which is preliminary data.</text>
</comment>
<dbReference type="Proteomes" id="UP001595850">
    <property type="component" value="Unassembled WGS sequence"/>
</dbReference>
<dbReference type="RefSeq" id="WP_377294284.1">
    <property type="nucleotide sequence ID" value="NZ_JBHSBM010000062.1"/>
</dbReference>
<gene>
    <name evidence="1" type="ORF">ACFOWE_31410</name>
</gene>
<name>A0ABV8IFL9_9ACTN</name>
<organism evidence="1 2">
    <name type="scientific">Planomonospora corallina</name>
    <dbReference type="NCBI Taxonomy" id="1806052"/>
    <lineage>
        <taxon>Bacteria</taxon>
        <taxon>Bacillati</taxon>
        <taxon>Actinomycetota</taxon>
        <taxon>Actinomycetes</taxon>
        <taxon>Streptosporangiales</taxon>
        <taxon>Streptosporangiaceae</taxon>
        <taxon>Planomonospora</taxon>
    </lineage>
</organism>
<dbReference type="InterPro" id="IPR045428">
    <property type="entry name" value="EACC1"/>
</dbReference>
<accession>A0ABV8IFL9</accession>